<dbReference type="CDD" id="cd07566">
    <property type="entry name" value="ScNTA1_like"/>
    <property type="match status" value="1"/>
</dbReference>
<dbReference type="PANTHER" id="PTHR11750:SF26">
    <property type="entry name" value="PROTEIN N-TERMINAL AMIDASE"/>
    <property type="match status" value="1"/>
</dbReference>
<dbReference type="GO" id="GO:0030163">
    <property type="term" value="P:protein catabolic process"/>
    <property type="evidence" value="ECO:0007669"/>
    <property type="project" value="TreeGrafter"/>
</dbReference>
<dbReference type="Pfam" id="PF00795">
    <property type="entry name" value="CN_hydrolase"/>
    <property type="match status" value="1"/>
</dbReference>
<evidence type="ECO:0000313" key="4">
    <source>
        <dbReference type="RefSeq" id="XP_030976886.1"/>
    </source>
</evidence>
<dbReference type="KEGG" id="pgri:PgNI_11467"/>
<dbReference type="InterPro" id="IPR039703">
    <property type="entry name" value="Nta1"/>
</dbReference>
<dbReference type="Gene3D" id="3.60.110.10">
    <property type="entry name" value="Carbon-nitrogen hydrolase"/>
    <property type="match status" value="1"/>
</dbReference>
<evidence type="ECO:0000259" key="2">
    <source>
        <dbReference type="PROSITE" id="PS50263"/>
    </source>
</evidence>
<dbReference type="GeneID" id="41966339"/>
<feature type="compositionally biased region" description="Basic and acidic residues" evidence="1">
    <location>
        <begin position="569"/>
        <end position="580"/>
    </location>
</feature>
<proteinExistence type="predicted"/>
<evidence type="ECO:0000313" key="3">
    <source>
        <dbReference type="Proteomes" id="UP000515153"/>
    </source>
</evidence>
<name>A0A6P8APP2_PYRGI</name>
<reference evidence="4" key="2">
    <citation type="submission" date="2019-10" db="EMBL/GenBank/DDBJ databases">
        <authorList>
            <consortium name="NCBI Genome Project"/>
        </authorList>
    </citation>
    <scope>NUCLEOTIDE SEQUENCE</scope>
    <source>
        <strain evidence="4">NI907</strain>
    </source>
</reference>
<feature type="compositionally biased region" description="Acidic residues" evidence="1">
    <location>
        <begin position="389"/>
        <end position="398"/>
    </location>
</feature>
<feature type="region of interest" description="Disordered" evidence="1">
    <location>
        <begin position="515"/>
        <end position="609"/>
    </location>
</feature>
<reference evidence="3 4" key="1">
    <citation type="journal article" date="2019" name="Mol. Biol. Evol.">
        <title>Blast fungal genomes show frequent chromosomal changes, gene gains and losses, and effector gene turnover.</title>
        <authorList>
            <person name="Gomez Luciano L.B."/>
            <person name="Jason Tsai I."/>
            <person name="Chuma I."/>
            <person name="Tosa Y."/>
            <person name="Chen Y.H."/>
            <person name="Li J.Y."/>
            <person name="Li M.Y."/>
            <person name="Jade Lu M.Y."/>
            <person name="Nakayashiki H."/>
            <person name="Li W.H."/>
        </authorList>
    </citation>
    <scope>NUCLEOTIDE SEQUENCE [LARGE SCALE GENOMIC DNA]</scope>
    <source>
        <strain evidence="3 4">NI907</strain>
    </source>
</reference>
<dbReference type="InterPro" id="IPR036526">
    <property type="entry name" value="C-N_Hydrolase_sf"/>
</dbReference>
<sequence>MRIGCLQFAPQVGDVDNNLNRADSVLNRADPRDLDDLDLLVLPEMAFSGYNFKSLQEIKPFLEPKGSGISALWARTTALKYDCKVAVGYPEIVNSTTDWRPTSQYFNSLLLVNEEGETLANYRKQHLYYTDETWCAEGTGGFFQGEVDGIGQTAMGICKQSSPNLPRKLDSQVASPTNIHSPAGMDINPYKFEAPWHQFEFAFHILESHANVVIISMAWSTLEGRAAFCSKPYEPDMETLEYWAKRMEPLIRAETEDEIILIFANRCGIERDALYAGTSAVMGIQNGEVNVYGVLGRGTKHLLVVDTDNGPFAKLVSRPGRDTAEGEWDGTTTDAEVQAGDSRSPAEDDLDNFLDLNKITDPVSYRPSAPVQATPVECALYACVPEVPEEAEEAEDLQQESAGPSKPTEPLEKPTNDEIADWAMEIDGKEPAPSEPADSFIDLPRADSPILSSARPRLTISTATSPATPVKNPASSELGAFPAPPPHDLDTPPPTGEFPDPEYLAAAAQVERLLFSTTALHTPDEPDWPLPDASAVSRSRSQSPLRSQSPMRSQSPLDLKPLPLPPPLEGDKPLPLRPQERLSPVRNEFRSSPAKNEFTIPLPISPTTAPEDVPLPEEHSLDVQSLPPIEVQSPLTPILTPESTMAIVSEMPLVLARHINPDEYQRRDSGVSERAMTIEVESRNKDTVVVHLRDQTPSPSPPRSVTITLSIGTAL</sequence>
<dbReference type="GO" id="GO:0008418">
    <property type="term" value="F:protein-N-terminal asparagine amidohydrolase activity"/>
    <property type="evidence" value="ECO:0007669"/>
    <property type="project" value="InterPro"/>
</dbReference>
<evidence type="ECO:0000256" key="1">
    <source>
        <dbReference type="SAM" id="MobiDB-lite"/>
    </source>
</evidence>
<dbReference type="InterPro" id="IPR003010">
    <property type="entry name" value="C-N_Hydrolase"/>
</dbReference>
<dbReference type="PROSITE" id="PS50263">
    <property type="entry name" value="CN_HYDROLASE"/>
    <property type="match status" value="1"/>
</dbReference>
<feature type="region of interest" description="Disordered" evidence="1">
    <location>
        <begin position="315"/>
        <end position="350"/>
    </location>
</feature>
<dbReference type="SUPFAM" id="SSF56317">
    <property type="entry name" value="Carbon-nitrogen hydrolase"/>
    <property type="match status" value="1"/>
</dbReference>
<feature type="compositionally biased region" description="Low complexity" evidence="1">
    <location>
        <begin position="537"/>
        <end position="561"/>
    </location>
</feature>
<dbReference type="GO" id="GO:0070773">
    <property type="term" value="F:protein-N-terminal glutamine amidohydrolase activity"/>
    <property type="evidence" value="ECO:0007669"/>
    <property type="project" value="InterPro"/>
</dbReference>
<dbReference type="PANTHER" id="PTHR11750">
    <property type="entry name" value="PROTEIN N-TERMINAL AMIDASE"/>
    <property type="match status" value="1"/>
</dbReference>
<keyword evidence="3" id="KW-1185">Reference proteome</keyword>
<accession>A0A6P8APP2</accession>
<dbReference type="AlphaFoldDB" id="A0A6P8APP2"/>
<feature type="region of interest" description="Disordered" evidence="1">
    <location>
        <begin position="389"/>
        <end position="503"/>
    </location>
</feature>
<gene>
    <name evidence="4" type="ORF">PgNI_11467</name>
</gene>
<dbReference type="RefSeq" id="XP_030976886.1">
    <property type="nucleotide sequence ID" value="XM_031131434.1"/>
</dbReference>
<protein>
    <recommendedName>
        <fullName evidence="2">CN hydrolase domain-containing protein</fullName>
    </recommendedName>
</protein>
<organism evidence="3 4">
    <name type="scientific">Pyricularia grisea</name>
    <name type="common">Crabgrass-specific blast fungus</name>
    <name type="synonym">Magnaporthe grisea</name>
    <dbReference type="NCBI Taxonomy" id="148305"/>
    <lineage>
        <taxon>Eukaryota</taxon>
        <taxon>Fungi</taxon>
        <taxon>Dikarya</taxon>
        <taxon>Ascomycota</taxon>
        <taxon>Pezizomycotina</taxon>
        <taxon>Sordariomycetes</taxon>
        <taxon>Sordariomycetidae</taxon>
        <taxon>Magnaporthales</taxon>
        <taxon>Pyriculariaceae</taxon>
        <taxon>Pyricularia</taxon>
    </lineage>
</organism>
<feature type="compositionally biased region" description="Pro residues" evidence="1">
    <location>
        <begin position="482"/>
        <end position="496"/>
    </location>
</feature>
<feature type="domain" description="CN hydrolase" evidence="2">
    <location>
        <begin position="1"/>
        <end position="309"/>
    </location>
</feature>
<reference evidence="4" key="3">
    <citation type="submission" date="2025-08" db="UniProtKB">
        <authorList>
            <consortium name="RefSeq"/>
        </authorList>
    </citation>
    <scope>IDENTIFICATION</scope>
    <source>
        <strain evidence="4">NI907</strain>
    </source>
</reference>
<dbReference type="Proteomes" id="UP000515153">
    <property type="component" value="Chromosome VI"/>
</dbReference>